<dbReference type="EMBL" id="ALQA01000015">
    <property type="protein sequence ID" value="EJZ10346.1"/>
    <property type="molecule type" value="Genomic_DNA"/>
</dbReference>
<dbReference type="Proteomes" id="UP000006072">
    <property type="component" value="Unassembled WGS sequence"/>
</dbReference>
<protein>
    <recommendedName>
        <fullName evidence="3">Protein-glutamine gamma-glutamyltransferase-like C-terminal domain-containing protein</fullName>
    </recommendedName>
</protein>
<feature type="transmembrane region" description="Helical" evidence="2">
    <location>
        <begin position="54"/>
        <end position="76"/>
    </location>
</feature>
<evidence type="ECO:0000313" key="5">
    <source>
        <dbReference type="Proteomes" id="UP000006072"/>
    </source>
</evidence>
<name>K0UU91_MYCVA</name>
<accession>K0UU91</accession>
<keyword evidence="5" id="KW-1185">Reference proteome</keyword>
<dbReference type="RefSeq" id="WP_003931681.1">
    <property type="nucleotide sequence ID" value="NZ_JH814694.1"/>
</dbReference>
<dbReference type="HOGENOM" id="CLU_097507_1_0_11"/>
<evidence type="ECO:0000256" key="1">
    <source>
        <dbReference type="SAM" id="MobiDB-lite"/>
    </source>
</evidence>
<proteinExistence type="predicted"/>
<feature type="region of interest" description="Disordered" evidence="1">
    <location>
        <begin position="192"/>
        <end position="216"/>
    </location>
</feature>
<comment type="caution">
    <text evidence="4">The sequence shown here is derived from an EMBL/GenBank/DDBJ whole genome shotgun (WGS) entry which is preliminary data.</text>
</comment>
<keyword evidence="2" id="KW-0812">Transmembrane</keyword>
<evidence type="ECO:0000259" key="3">
    <source>
        <dbReference type="Pfam" id="PF13559"/>
    </source>
</evidence>
<keyword evidence="2" id="KW-1133">Transmembrane helix</keyword>
<dbReference type="InterPro" id="IPR025403">
    <property type="entry name" value="TgpA-like_C"/>
</dbReference>
<reference evidence="4 5" key="1">
    <citation type="journal article" date="2012" name="J. Bacteriol.">
        <title>Complete Genome Sequence of Mycobacterium vaccae Type Strain ATCC 25954.</title>
        <authorList>
            <person name="Ho Y.S."/>
            <person name="Adroub S.A."/>
            <person name="Abadi M."/>
            <person name="Al Alwan B."/>
            <person name="Alkhateeb R."/>
            <person name="Gao G."/>
            <person name="Ragab A."/>
            <person name="Ali S."/>
            <person name="van Soolingen D."/>
            <person name="Bitter W."/>
            <person name="Pain A."/>
            <person name="Abdallah A.M."/>
        </authorList>
    </citation>
    <scope>NUCLEOTIDE SEQUENCE [LARGE SCALE GENOMIC DNA]</scope>
    <source>
        <strain evidence="4 5">ATCC 25954</strain>
    </source>
</reference>
<evidence type="ECO:0000256" key="2">
    <source>
        <dbReference type="SAM" id="Phobius"/>
    </source>
</evidence>
<dbReference type="PATRIC" id="fig|1194972.3.peg.1854"/>
<feature type="domain" description="Protein-glutamine gamma-glutamyltransferase-like C-terminal" evidence="3">
    <location>
        <begin position="123"/>
        <end position="189"/>
    </location>
</feature>
<organism evidence="4 5">
    <name type="scientific">Mycolicibacterium vaccae ATCC 25954</name>
    <dbReference type="NCBI Taxonomy" id="1194972"/>
    <lineage>
        <taxon>Bacteria</taxon>
        <taxon>Bacillati</taxon>
        <taxon>Actinomycetota</taxon>
        <taxon>Actinomycetes</taxon>
        <taxon>Mycobacteriales</taxon>
        <taxon>Mycobacteriaceae</taxon>
        <taxon>Mycolicibacterium</taxon>
    </lineage>
</organism>
<dbReference type="Pfam" id="PF13559">
    <property type="entry name" value="DUF4129"/>
    <property type="match status" value="1"/>
</dbReference>
<gene>
    <name evidence="4" type="ORF">MVAC_09232</name>
</gene>
<dbReference type="AlphaFoldDB" id="K0UU91"/>
<dbReference type="eggNOG" id="ENOG5032SSX">
    <property type="taxonomic scope" value="Bacteria"/>
</dbReference>
<keyword evidence="2" id="KW-0472">Membrane</keyword>
<sequence>MSTIDIDRDAAREAAQNELAKNIYPKPTPMDMLLDWIEELLYRLTAAASKFPGGWYTVAVLVVLLVVALVVAIRIARRAMRSERTTAAPLFGDHLLSAAEHRATAERHAAEADWAPAIRHRVRAVARRLEEDGILDAVPGRTATELARDAGRALPALDGELSTAAETFNDVTYGQRPGTEAQYRMIAALDDELGSHPSGPAAAHPETTRQPWAEVR</sequence>
<evidence type="ECO:0000313" key="4">
    <source>
        <dbReference type="EMBL" id="EJZ10346.1"/>
    </source>
</evidence>